<sequence length="95" mass="10978">MMEMLGDYSGKLRKDEKNSRISADSRRSERAKEWQRFLEMSENGKELLNSHGYDAVQISSGNISTWEGCKILRKGERLQQNPKRGTNLQKPDMTT</sequence>
<feature type="compositionally biased region" description="Basic and acidic residues" evidence="1">
    <location>
        <begin position="10"/>
        <end position="30"/>
    </location>
</feature>
<dbReference type="Proteomes" id="UP000652761">
    <property type="component" value="Unassembled WGS sequence"/>
</dbReference>
<evidence type="ECO:0000256" key="1">
    <source>
        <dbReference type="SAM" id="MobiDB-lite"/>
    </source>
</evidence>
<evidence type="ECO:0000313" key="2">
    <source>
        <dbReference type="EMBL" id="MQL76688.1"/>
    </source>
</evidence>
<dbReference type="AlphaFoldDB" id="A0A843TZ57"/>
<accession>A0A843TZ57</accession>
<evidence type="ECO:0000313" key="3">
    <source>
        <dbReference type="Proteomes" id="UP000652761"/>
    </source>
</evidence>
<proteinExistence type="predicted"/>
<dbReference type="EMBL" id="NMUH01000313">
    <property type="protein sequence ID" value="MQL76688.1"/>
    <property type="molecule type" value="Genomic_DNA"/>
</dbReference>
<name>A0A843TZ57_COLES</name>
<keyword evidence="3" id="KW-1185">Reference proteome</keyword>
<comment type="caution">
    <text evidence="2">The sequence shown here is derived from an EMBL/GenBank/DDBJ whole genome shotgun (WGS) entry which is preliminary data.</text>
</comment>
<protein>
    <submittedName>
        <fullName evidence="2">Uncharacterized protein</fullName>
    </submittedName>
</protein>
<feature type="region of interest" description="Disordered" evidence="1">
    <location>
        <begin position="1"/>
        <end position="30"/>
    </location>
</feature>
<gene>
    <name evidence="2" type="ORF">Taro_009094</name>
</gene>
<organism evidence="2 3">
    <name type="scientific">Colocasia esculenta</name>
    <name type="common">Wild taro</name>
    <name type="synonym">Arum esculentum</name>
    <dbReference type="NCBI Taxonomy" id="4460"/>
    <lineage>
        <taxon>Eukaryota</taxon>
        <taxon>Viridiplantae</taxon>
        <taxon>Streptophyta</taxon>
        <taxon>Embryophyta</taxon>
        <taxon>Tracheophyta</taxon>
        <taxon>Spermatophyta</taxon>
        <taxon>Magnoliopsida</taxon>
        <taxon>Liliopsida</taxon>
        <taxon>Araceae</taxon>
        <taxon>Aroideae</taxon>
        <taxon>Colocasieae</taxon>
        <taxon>Colocasia</taxon>
    </lineage>
</organism>
<reference evidence="2" key="1">
    <citation type="submission" date="2017-07" db="EMBL/GenBank/DDBJ databases">
        <title>Taro Niue Genome Assembly and Annotation.</title>
        <authorList>
            <person name="Atibalentja N."/>
            <person name="Keating K."/>
            <person name="Fields C.J."/>
        </authorList>
    </citation>
    <scope>NUCLEOTIDE SEQUENCE</scope>
    <source>
        <strain evidence="2">Niue_2</strain>
        <tissue evidence="2">Leaf</tissue>
    </source>
</reference>